<dbReference type="PRINTS" id="PR00153">
    <property type="entry name" value="CSAPPISMRASE"/>
</dbReference>
<comment type="catalytic activity">
    <reaction evidence="1 4">
        <text>[protein]-peptidylproline (omega=180) = [protein]-peptidylproline (omega=0)</text>
        <dbReference type="Rhea" id="RHEA:16237"/>
        <dbReference type="Rhea" id="RHEA-COMP:10747"/>
        <dbReference type="Rhea" id="RHEA-COMP:10748"/>
        <dbReference type="ChEBI" id="CHEBI:83833"/>
        <dbReference type="ChEBI" id="CHEBI:83834"/>
        <dbReference type="EC" id="5.2.1.8"/>
    </reaction>
</comment>
<evidence type="ECO:0000256" key="1">
    <source>
        <dbReference type="ARBA" id="ARBA00000971"/>
    </source>
</evidence>
<dbReference type="Proteomes" id="UP000001542">
    <property type="component" value="Unassembled WGS sequence"/>
</dbReference>
<dbReference type="eggNOG" id="KOG0865">
    <property type="taxonomic scope" value="Eukaryota"/>
</dbReference>
<dbReference type="Gene3D" id="2.40.100.10">
    <property type="entry name" value="Cyclophilin-like"/>
    <property type="match status" value="1"/>
</dbReference>
<dbReference type="InterPro" id="IPR024936">
    <property type="entry name" value="Cyclophilin-type_PPIase"/>
</dbReference>
<gene>
    <name evidence="6" type="ORF">TVAG_277390</name>
</gene>
<evidence type="ECO:0000313" key="7">
    <source>
        <dbReference type="Proteomes" id="UP000001542"/>
    </source>
</evidence>
<dbReference type="OrthoDB" id="193499at2759"/>
<keyword evidence="7" id="KW-1185">Reference proteome</keyword>
<comment type="function">
    <text evidence="4">PPIases accelerate the folding of proteins. It catalyzes the cis-trans isomerization of proline imidic peptide bonds in oligopeptides.</text>
</comment>
<dbReference type="EC" id="5.2.1.8" evidence="4"/>
<dbReference type="EMBL" id="DS114018">
    <property type="protein sequence ID" value="EAX91669.1"/>
    <property type="molecule type" value="Genomic_DNA"/>
</dbReference>
<dbReference type="FunCoup" id="A2FTU8">
    <property type="interactions" value="232"/>
</dbReference>
<dbReference type="GO" id="GO:0006457">
    <property type="term" value="P:protein folding"/>
    <property type="evidence" value="ECO:0000318"/>
    <property type="project" value="GO_Central"/>
</dbReference>
<name>A2FTU8_TRIV3</name>
<feature type="domain" description="PPIase cyclophilin-type" evidence="5">
    <location>
        <begin position="38"/>
        <end position="201"/>
    </location>
</feature>
<dbReference type="SUPFAM" id="SSF50891">
    <property type="entry name" value="Cyclophilin-like"/>
    <property type="match status" value="1"/>
</dbReference>
<dbReference type="InterPro" id="IPR002130">
    <property type="entry name" value="Cyclophilin-type_PPIase_dom"/>
</dbReference>
<evidence type="ECO:0000313" key="6">
    <source>
        <dbReference type="EMBL" id="EAX91669.1"/>
    </source>
</evidence>
<dbReference type="PROSITE" id="PS00170">
    <property type="entry name" value="CSA_PPIASE_1"/>
    <property type="match status" value="1"/>
</dbReference>
<dbReference type="AlphaFoldDB" id="A2FTU8"/>
<dbReference type="GO" id="GO:0016018">
    <property type="term" value="F:cyclosporin A binding"/>
    <property type="evidence" value="ECO:0000318"/>
    <property type="project" value="GO_Central"/>
</dbReference>
<protein>
    <recommendedName>
        <fullName evidence="4">Peptidyl-prolyl cis-trans isomerase</fullName>
        <shortName evidence="4">PPIase</shortName>
        <ecNumber evidence="4">5.2.1.8</ecNumber>
    </recommendedName>
</protein>
<dbReference type="VEuPathDB" id="TrichDB:TVAG_277390"/>
<dbReference type="VEuPathDB" id="TrichDB:TVAGG3_0951420"/>
<dbReference type="SMR" id="A2FTU8"/>
<dbReference type="PIRSF" id="PIRSF001467">
    <property type="entry name" value="Peptidylpro_ismrse"/>
    <property type="match status" value="1"/>
</dbReference>
<evidence type="ECO:0000256" key="3">
    <source>
        <dbReference type="ARBA" id="ARBA00023235"/>
    </source>
</evidence>
<dbReference type="FunFam" id="2.40.100.10:FF:000022">
    <property type="entry name" value="Peptidyl-prolyl cis-trans isomerase CYP95"/>
    <property type="match status" value="1"/>
</dbReference>
<dbReference type="InParanoid" id="A2FTU8"/>
<evidence type="ECO:0000256" key="4">
    <source>
        <dbReference type="RuleBase" id="RU363019"/>
    </source>
</evidence>
<dbReference type="PANTHER" id="PTHR11071">
    <property type="entry name" value="PEPTIDYL-PROLYL CIS-TRANS ISOMERASE"/>
    <property type="match status" value="1"/>
</dbReference>
<sequence>MDILIFSFSTCTKSKDKFLQNFAENRFHSNMIKRPHCFFDVNIDNKSVGRIIFELFSDIVPKTSENFRCLCTGEKGKGKNGMPLHYKGTQFHRIIPNFMIQGGDIINFNGTGGESIYGYTFPDENFYVKHDNPYILSMANAGQNTNSSQFFITTVKTPQLDGEHVAFGRVVNGFDVVEKIQECRSDDGKPKFVCEVADCGQFD</sequence>
<dbReference type="PROSITE" id="PS50072">
    <property type="entry name" value="CSA_PPIASE_2"/>
    <property type="match status" value="1"/>
</dbReference>
<dbReference type="InterPro" id="IPR029000">
    <property type="entry name" value="Cyclophilin-like_dom_sf"/>
</dbReference>
<dbReference type="STRING" id="5722.A2FTU8"/>
<evidence type="ECO:0000256" key="2">
    <source>
        <dbReference type="ARBA" id="ARBA00023110"/>
    </source>
</evidence>
<accession>A2FTU8</accession>
<proteinExistence type="inferred from homology"/>
<evidence type="ECO:0000259" key="5">
    <source>
        <dbReference type="PROSITE" id="PS50072"/>
    </source>
</evidence>
<keyword evidence="2 4" id="KW-0697">Rotamase</keyword>
<dbReference type="RefSeq" id="XP_001304599.1">
    <property type="nucleotide sequence ID" value="XM_001304598.1"/>
</dbReference>
<dbReference type="Pfam" id="PF00160">
    <property type="entry name" value="Pro_isomerase"/>
    <property type="match status" value="1"/>
</dbReference>
<dbReference type="OMA" id="TAPKTCE"/>
<dbReference type="GO" id="GO:0005737">
    <property type="term" value="C:cytoplasm"/>
    <property type="evidence" value="ECO:0000318"/>
    <property type="project" value="GO_Central"/>
</dbReference>
<organism evidence="6 7">
    <name type="scientific">Trichomonas vaginalis (strain ATCC PRA-98 / G3)</name>
    <dbReference type="NCBI Taxonomy" id="412133"/>
    <lineage>
        <taxon>Eukaryota</taxon>
        <taxon>Metamonada</taxon>
        <taxon>Parabasalia</taxon>
        <taxon>Trichomonadida</taxon>
        <taxon>Trichomonadidae</taxon>
        <taxon>Trichomonas</taxon>
    </lineage>
</organism>
<dbReference type="PANTHER" id="PTHR11071:SF561">
    <property type="entry name" value="PEPTIDYL-PROLYL CIS-TRANS ISOMERASE D-RELATED"/>
    <property type="match status" value="1"/>
</dbReference>
<dbReference type="InterPro" id="IPR020892">
    <property type="entry name" value="Cyclophilin-type_PPIase_CS"/>
</dbReference>
<dbReference type="GO" id="GO:0003755">
    <property type="term" value="F:peptidyl-prolyl cis-trans isomerase activity"/>
    <property type="evidence" value="ECO:0000318"/>
    <property type="project" value="GO_Central"/>
</dbReference>
<reference evidence="6" key="1">
    <citation type="submission" date="2006-10" db="EMBL/GenBank/DDBJ databases">
        <authorList>
            <person name="Amadeo P."/>
            <person name="Zhao Q."/>
            <person name="Wortman J."/>
            <person name="Fraser-Liggett C."/>
            <person name="Carlton J."/>
        </authorList>
    </citation>
    <scope>NUCLEOTIDE SEQUENCE</scope>
    <source>
        <strain evidence="6">G3</strain>
    </source>
</reference>
<reference evidence="6" key="2">
    <citation type="journal article" date="2007" name="Science">
        <title>Draft genome sequence of the sexually transmitted pathogen Trichomonas vaginalis.</title>
        <authorList>
            <person name="Carlton J.M."/>
            <person name="Hirt R.P."/>
            <person name="Silva J.C."/>
            <person name="Delcher A.L."/>
            <person name="Schatz M."/>
            <person name="Zhao Q."/>
            <person name="Wortman J.R."/>
            <person name="Bidwell S.L."/>
            <person name="Alsmark U.C.M."/>
            <person name="Besteiro S."/>
            <person name="Sicheritz-Ponten T."/>
            <person name="Noel C.J."/>
            <person name="Dacks J.B."/>
            <person name="Foster P.G."/>
            <person name="Simillion C."/>
            <person name="Van de Peer Y."/>
            <person name="Miranda-Saavedra D."/>
            <person name="Barton G.J."/>
            <person name="Westrop G.D."/>
            <person name="Mueller S."/>
            <person name="Dessi D."/>
            <person name="Fiori P.L."/>
            <person name="Ren Q."/>
            <person name="Paulsen I."/>
            <person name="Zhang H."/>
            <person name="Bastida-Corcuera F.D."/>
            <person name="Simoes-Barbosa A."/>
            <person name="Brown M.T."/>
            <person name="Hayes R.D."/>
            <person name="Mukherjee M."/>
            <person name="Okumura C.Y."/>
            <person name="Schneider R."/>
            <person name="Smith A.J."/>
            <person name="Vanacova S."/>
            <person name="Villalvazo M."/>
            <person name="Haas B.J."/>
            <person name="Pertea M."/>
            <person name="Feldblyum T.V."/>
            <person name="Utterback T.R."/>
            <person name="Shu C.L."/>
            <person name="Osoegawa K."/>
            <person name="de Jong P.J."/>
            <person name="Hrdy I."/>
            <person name="Horvathova L."/>
            <person name="Zubacova Z."/>
            <person name="Dolezal P."/>
            <person name="Malik S.B."/>
            <person name="Logsdon J.M. Jr."/>
            <person name="Henze K."/>
            <person name="Gupta A."/>
            <person name="Wang C.C."/>
            <person name="Dunne R.L."/>
            <person name="Upcroft J.A."/>
            <person name="Upcroft P."/>
            <person name="White O."/>
            <person name="Salzberg S.L."/>
            <person name="Tang P."/>
            <person name="Chiu C.-H."/>
            <person name="Lee Y.-S."/>
            <person name="Embley T.M."/>
            <person name="Coombs G.H."/>
            <person name="Mottram J.C."/>
            <person name="Tachezy J."/>
            <person name="Fraser-Liggett C.M."/>
            <person name="Johnson P.J."/>
        </authorList>
    </citation>
    <scope>NUCLEOTIDE SEQUENCE [LARGE SCALE GENOMIC DNA]</scope>
    <source>
        <strain evidence="6">G3</strain>
    </source>
</reference>
<keyword evidence="3 4" id="KW-0413">Isomerase</keyword>
<dbReference type="KEGG" id="tva:4749367"/>
<comment type="similarity">
    <text evidence="4">Belongs to the cyclophilin-type PPIase family.</text>
</comment>